<gene>
    <name evidence="2" type="ORF">SAMN04488541_104417</name>
</gene>
<dbReference type="GO" id="GO:0008168">
    <property type="term" value="F:methyltransferase activity"/>
    <property type="evidence" value="ECO:0007669"/>
    <property type="project" value="UniProtKB-KW"/>
</dbReference>
<evidence type="ECO:0000313" key="3">
    <source>
        <dbReference type="Proteomes" id="UP000199513"/>
    </source>
</evidence>
<feature type="domain" description="Methyltransferase FkbM" evidence="1">
    <location>
        <begin position="8"/>
        <end position="195"/>
    </location>
</feature>
<keyword evidence="3" id="KW-1185">Reference proteome</keyword>
<dbReference type="InterPro" id="IPR029063">
    <property type="entry name" value="SAM-dependent_MTases_sf"/>
</dbReference>
<evidence type="ECO:0000313" key="2">
    <source>
        <dbReference type="EMBL" id="SFF50966.1"/>
    </source>
</evidence>
<organism evidence="2 3">
    <name type="scientific">Thermoflexibacter ruber</name>
    <dbReference type="NCBI Taxonomy" id="1003"/>
    <lineage>
        <taxon>Bacteria</taxon>
        <taxon>Pseudomonadati</taxon>
        <taxon>Bacteroidota</taxon>
        <taxon>Cytophagia</taxon>
        <taxon>Cytophagales</taxon>
        <taxon>Thermoflexibacteraceae</taxon>
        <taxon>Thermoflexibacter</taxon>
    </lineage>
</organism>
<dbReference type="EMBL" id="FONY01000044">
    <property type="protein sequence ID" value="SFF50966.1"/>
    <property type="molecule type" value="Genomic_DNA"/>
</dbReference>
<dbReference type="Proteomes" id="UP000199513">
    <property type="component" value="Unassembled WGS sequence"/>
</dbReference>
<dbReference type="GO" id="GO:0032259">
    <property type="term" value="P:methylation"/>
    <property type="evidence" value="ECO:0007669"/>
    <property type="project" value="UniProtKB-KW"/>
</dbReference>
<reference evidence="2 3" key="1">
    <citation type="submission" date="2016-10" db="EMBL/GenBank/DDBJ databases">
        <authorList>
            <person name="de Groot N.N."/>
        </authorList>
    </citation>
    <scope>NUCLEOTIDE SEQUENCE [LARGE SCALE GENOMIC DNA]</scope>
    <source>
        <strain>GEY</strain>
        <strain evidence="3">DSM 9560</strain>
    </source>
</reference>
<proteinExistence type="predicted"/>
<dbReference type="RefSeq" id="WP_143090994.1">
    <property type="nucleotide sequence ID" value="NZ_FONY01000044.1"/>
</dbReference>
<dbReference type="Pfam" id="PF05050">
    <property type="entry name" value="Methyltransf_21"/>
    <property type="match status" value="1"/>
</dbReference>
<dbReference type="Gene3D" id="3.40.50.150">
    <property type="entry name" value="Vaccinia Virus protein VP39"/>
    <property type="match status" value="1"/>
</dbReference>
<accession>A0A1I2JDL7</accession>
<sequence>MQKINLIDVGALDGFDLPWKRHQDKIGFALTFEPNEQPVFGEKIIKYNSAIWDYDGEGKFYIIGSIGQGSSLLEPNYEWVRENFDQIRKEGNIKFNDTWWERTVIKKTEMLKVKRLDTVLTEVNEKLQSEGKSPIRFHFLKSDTQSGEYYVLKGAESFLKNDCIGLEIEAFRYPMYKGVVIDTEVKKYLEDLGFEQIGWTGYMYSFHAACDYLFVKKNPKNTEEKVLIELVKSVYQPKGKDGIIKKASLYEKIHHRVDKLSHFLKKFV</sequence>
<keyword evidence="2" id="KW-0808">Transferase</keyword>
<dbReference type="STRING" id="1003.SAMN04488541_104417"/>
<dbReference type="AlphaFoldDB" id="A0A1I2JDL7"/>
<evidence type="ECO:0000259" key="1">
    <source>
        <dbReference type="Pfam" id="PF05050"/>
    </source>
</evidence>
<protein>
    <submittedName>
        <fullName evidence="2">Methyltransferase FkbM domain-containing protein</fullName>
    </submittedName>
</protein>
<keyword evidence="2" id="KW-0489">Methyltransferase</keyword>
<dbReference type="InterPro" id="IPR006342">
    <property type="entry name" value="FkbM_mtfrase"/>
</dbReference>
<name>A0A1I2JDL7_9BACT</name>
<dbReference type="SUPFAM" id="SSF53335">
    <property type="entry name" value="S-adenosyl-L-methionine-dependent methyltransferases"/>
    <property type="match status" value="1"/>
</dbReference>
<dbReference type="OrthoDB" id="9812600at2"/>